<dbReference type="RefSeq" id="WP_211551853.1">
    <property type="nucleotide sequence ID" value="NZ_JAGTUF010000032.1"/>
</dbReference>
<accession>A0ABS5IH98</accession>
<dbReference type="EMBL" id="JAGTUF010000032">
    <property type="protein sequence ID" value="MBR9973790.1"/>
    <property type="molecule type" value="Genomic_DNA"/>
</dbReference>
<dbReference type="Proteomes" id="UP000680714">
    <property type="component" value="Unassembled WGS sequence"/>
</dbReference>
<comment type="caution">
    <text evidence="1">The sequence shown here is derived from an EMBL/GenBank/DDBJ whole genome shotgun (WGS) entry which is preliminary data.</text>
</comment>
<proteinExistence type="predicted"/>
<evidence type="ECO:0000313" key="2">
    <source>
        <dbReference type="Proteomes" id="UP000680714"/>
    </source>
</evidence>
<keyword evidence="2" id="KW-1185">Reference proteome</keyword>
<evidence type="ECO:0000313" key="1">
    <source>
        <dbReference type="EMBL" id="MBR9973790.1"/>
    </source>
</evidence>
<organism evidence="1 2">
    <name type="scientific">Magnetospirillum sulfuroxidans</name>
    <dbReference type="NCBI Taxonomy" id="611300"/>
    <lineage>
        <taxon>Bacteria</taxon>
        <taxon>Pseudomonadati</taxon>
        <taxon>Pseudomonadota</taxon>
        <taxon>Alphaproteobacteria</taxon>
        <taxon>Rhodospirillales</taxon>
        <taxon>Rhodospirillaceae</taxon>
        <taxon>Magnetospirillum</taxon>
    </lineage>
</organism>
<protein>
    <submittedName>
        <fullName evidence="1">Uncharacterized protein</fullName>
    </submittedName>
</protein>
<reference evidence="1 2" key="1">
    <citation type="submission" date="2021-04" db="EMBL/GenBank/DDBJ databases">
        <title>Magnetospirillum sulfuroxidans sp. nov., a facultative chemolithoautotrophic sulfur-oxidizing alphaproteobacterium isolated from freshwater sediment and proposals for Paramagetospirillum gen. nov., and Magnetospirillaceae fam. nov.</title>
        <authorList>
            <person name="Koziaeva V."/>
            <person name="Geelhoed J.S."/>
            <person name="Sorokin D.Y."/>
            <person name="Grouzdev D.S."/>
        </authorList>
    </citation>
    <scope>NUCLEOTIDE SEQUENCE [LARGE SCALE GENOMIC DNA]</scope>
    <source>
        <strain evidence="1 2">J10</strain>
    </source>
</reference>
<sequence>MPNYYDGLADGQRFASTMNTASEGADAVRGLFRGPATSWADEARALKTELAVERAKRTLSWAAIGGLEAVIAQLPHEHRAAFDAVMGKVFDQACVQRAKELGFVESHPGQAAEAAAMMRRDLVGKR</sequence>
<name>A0ABS5IH98_9PROT</name>
<gene>
    <name evidence="1" type="ORF">KEC16_18850</name>
</gene>